<dbReference type="UniPathway" id="UPA00148">
    <property type="reaction ID" value="UER00233"/>
</dbReference>
<comment type="similarity">
    <text evidence="1 6">Belongs to the Cob(I)alamin adenosyltransferase family.</text>
</comment>
<name>A0A4P2Q1F5_SORCE</name>
<evidence type="ECO:0000256" key="2">
    <source>
        <dbReference type="ARBA" id="ARBA00011233"/>
    </source>
</evidence>
<organism evidence="8 9">
    <name type="scientific">Sorangium cellulosum</name>
    <name type="common">Polyangium cellulosum</name>
    <dbReference type="NCBI Taxonomy" id="56"/>
    <lineage>
        <taxon>Bacteria</taxon>
        <taxon>Pseudomonadati</taxon>
        <taxon>Myxococcota</taxon>
        <taxon>Polyangia</taxon>
        <taxon>Polyangiales</taxon>
        <taxon>Polyangiaceae</taxon>
        <taxon>Sorangium</taxon>
    </lineage>
</organism>
<evidence type="ECO:0000256" key="6">
    <source>
        <dbReference type="RuleBase" id="RU366026"/>
    </source>
</evidence>
<dbReference type="InterPro" id="IPR016030">
    <property type="entry name" value="CblAdoTrfase-like"/>
</dbReference>
<dbReference type="Pfam" id="PF01923">
    <property type="entry name" value="Cob_adeno_trans"/>
    <property type="match status" value="1"/>
</dbReference>
<evidence type="ECO:0000313" key="9">
    <source>
        <dbReference type="Proteomes" id="UP000295781"/>
    </source>
</evidence>
<keyword evidence="3 6" id="KW-0808">Transferase</keyword>
<accession>A0A4P2Q1F5</accession>
<keyword evidence="6" id="KW-0169">Cobalamin biosynthesis</keyword>
<comment type="catalytic activity">
    <reaction evidence="6">
        <text>2 cob(II)yrinate a,c diamide + reduced [electron-transfer flavoprotein] + 2 ATP = 2 adenosylcob(III)yrinate a,c-diamide + 2 triphosphate + oxidized [electron-transfer flavoprotein] + 3 H(+)</text>
        <dbReference type="Rhea" id="RHEA:11528"/>
        <dbReference type="Rhea" id="RHEA-COMP:10685"/>
        <dbReference type="Rhea" id="RHEA-COMP:10686"/>
        <dbReference type="ChEBI" id="CHEBI:15378"/>
        <dbReference type="ChEBI" id="CHEBI:18036"/>
        <dbReference type="ChEBI" id="CHEBI:30616"/>
        <dbReference type="ChEBI" id="CHEBI:57692"/>
        <dbReference type="ChEBI" id="CHEBI:58307"/>
        <dbReference type="ChEBI" id="CHEBI:58503"/>
        <dbReference type="ChEBI" id="CHEBI:58537"/>
        <dbReference type="EC" id="2.5.1.17"/>
    </reaction>
</comment>
<evidence type="ECO:0000313" key="8">
    <source>
        <dbReference type="EMBL" id="AUX23087.1"/>
    </source>
</evidence>
<dbReference type="InterPro" id="IPR036451">
    <property type="entry name" value="CblAdoTrfase-like_sf"/>
</dbReference>
<proteinExistence type="inferred from homology"/>
<evidence type="ECO:0000256" key="5">
    <source>
        <dbReference type="ARBA" id="ARBA00022840"/>
    </source>
</evidence>
<dbReference type="InterPro" id="IPR029499">
    <property type="entry name" value="PduO-typ"/>
</dbReference>
<dbReference type="EMBL" id="CP012670">
    <property type="protein sequence ID" value="AUX23087.1"/>
    <property type="molecule type" value="Genomic_DNA"/>
</dbReference>
<reference evidence="8 9" key="1">
    <citation type="submission" date="2015-09" db="EMBL/GenBank/DDBJ databases">
        <title>Sorangium comparison.</title>
        <authorList>
            <person name="Zaburannyi N."/>
            <person name="Bunk B."/>
            <person name="Overmann J."/>
            <person name="Mueller R."/>
        </authorList>
    </citation>
    <scope>NUCLEOTIDE SEQUENCE [LARGE SCALE GENOMIC DNA]</scope>
    <source>
        <strain evidence="8 9">So ceGT47</strain>
    </source>
</reference>
<dbReference type="PANTHER" id="PTHR12213:SF0">
    <property type="entry name" value="CORRINOID ADENOSYLTRANSFERASE MMAB"/>
    <property type="match status" value="1"/>
</dbReference>
<dbReference type="Proteomes" id="UP000295781">
    <property type="component" value="Chromosome"/>
</dbReference>
<comment type="subunit">
    <text evidence="2">Homotrimer.</text>
</comment>
<dbReference type="SUPFAM" id="SSF89028">
    <property type="entry name" value="Cobalamin adenosyltransferase-like"/>
    <property type="match status" value="1"/>
</dbReference>
<dbReference type="Gene3D" id="1.20.1200.10">
    <property type="entry name" value="Cobalamin adenosyltransferase-like"/>
    <property type="match status" value="1"/>
</dbReference>
<dbReference type="RefSeq" id="WP_129348149.1">
    <property type="nucleotide sequence ID" value="NZ_CP012670.1"/>
</dbReference>
<gene>
    <name evidence="8" type="ORF">SOCEGT47_036060</name>
</gene>
<keyword evidence="5 6" id="KW-0067">ATP-binding</keyword>
<protein>
    <recommendedName>
        <fullName evidence="6">Corrinoid adenosyltransferase</fullName>
        <ecNumber evidence="6">2.5.1.17</ecNumber>
    </recommendedName>
    <alternativeName>
        <fullName evidence="6">Cob(II)alamin adenosyltransferase</fullName>
    </alternativeName>
    <alternativeName>
        <fullName evidence="6">Cob(II)yrinic acid a,c-diamide adenosyltransferase</fullName>
    </alternativeName>
    <alternativeName>
        <fullName evidence="6">Cobinamide/cobalamin adenosyltransferase</fullName>
    </alternativeName>
</protein>
<dbReference type="PANTHER" id="PTHR12213">
    <property type="entry name" value="CORRINOID ADENOSYLTRANSFERASE"/>
    <property type="match status" value="1"/>
</dbReference>
<keyword evidence="4 6" id="KW-0547">Nucleotide-binding</keyword>
<evidence type="ECO:0000256" key="3">
    <source>
        <dbReference type="ARBA" id="ARBA00022679"/>
    </source>
</evidence>
<evidence type="ECO:0000256" key="1">
    <source>
        <dbReference type="ARBA" id="ARBA00007487"/>
    </source>
</evidence>
<dbReference type="GO" id="GO:0005524">
    <property type="term" value="F:ATP binding"/>
    <property type="evidence" value="ECO:0007669"/>
    <property type="project" value="UniProtKB-UniRule"/>
</dbReference>
<dbReference type="GO" id="GO:0009236">
    <property type="term" value="P:cobalamin biosynthetic process"/>
    <property type="evidence" value="ECO:0007669"/>
    <property type="project" value="UniProtKB-UniRule"/>
</dbReference>
<dbReference type="GO" id="GO:0008817">
    <property type="term" value="F:corrinoid adenosyltransferase activity"/>
    <property type="evidence" value="ECO:0007669"/>
    <property type="project" value="UniProtKB-UniRule"/>
</dbReference>
<sequence length="237" mass="25485">MSDDDTRGTGATRGQVEDASGARVFSAPRITINRVYTRQGDGGLTRLVGGQRIPKDDARIEAYGTVDELNALIGAARQSLLEVLPSAPAASAERLGELGRALLRVQHELFNLGSILATLPGDVHPKQPRVTQAEIARLEAEMDRCQEDLAPLRSFVLPGGSRLNTDLHLARTVCRRAERCCVRLAQAVQADPQAIGYLNRLSDALFVWSRWAAALLGTPEILWEPDASASGGKAPTA</sequence>
<comment type="pathway">
    <text evidence="6">Cofactor biosynthesis; adenosylcobalamin biosynthesis; adenosylcobalamin from cob(II)yrinate a,c-diamide: step 2/7.</text>
</comment>
<evidence type="ECO:0000259" key="7">
    <source>
        <dbReference type="Pfam" id="PF01923"/>
    </source>
</evidence>
<dbReference type="OrthoDB" id="9778896at2"/>
<dbReference type="NCBIfam" id="TIGR00636">
    <property type="entry name" value="PduO_Nterm"/>
    <property type="match status" value="1"/>
</dbReference>
<evidence type="ECO:0000256" key="4">
    <source>
        <dbReference type="ARBA" id="ARBA00022741"/>
    </source>
</evidence>
<dbReference type="EC" id="2.5.1.17" evidence="6"/>
<dbReference type="FunFam" id="1.20.1200.10:FF:000001">
    <property type="entry name" value="Cob(I)yrinic acid a,c-diamide adenosyltransferase"/>
    <property type="match status" value="1"/>
</dbReference>
<feature type="domain" description="Cobalamin adenosyltransferase-like" evidence="7">
    <location>
        <begin position="35"/>
        <end position="212"/>
    </location>
</feature>
<comment type="catalytic activity">
    <reaction evidence="6">
        <text>2 cob(II)alamin + reduced [electron-transfer flavoprotein] + 2 ATP = 2 adenosylcob(III)alamin + 2 triphosphate + oxidized [electron-transfer flavoprotein] + 3 H(+)</text>
        <dbReference type="Rhea" id="RHEA:28671"/>
        <dbReference type="Rhea" id="RHEA-COMP:10685"/>
        <dbReference type="Rhea" id="RHEA-COMP:10686"/>
        <dbReference type="ChEBI" id="CHEBI:15378"/>
        <dbReference type="ChEBI" id="CHEBI:16304"/>
        <dbReference type="ChEBI" id="CHEBI:18036"/>
        <dbReference type="ChEBI" id="CHEBI:18408"/>
        <dbReference type="ChEBI" id="CHEBI:30616"/>
        <dbReference type="ChEBI" id="CHEBI:57692"/>
        <dbReference type="ChEBI" id="CHEBI:58307"/>
        <dbReference type="EC" id="2.5.1.17"/>
    </reaction>
</comment>
<dbReference type="AlphaFoldDB" id="A0A4P2Q1F5"/>